<dbReference type="InterPro" id="IPR034505">
    <property type="entry name" value="Coproporphyrinogen-III_oxidase"/>
</dbReference>
<accession>A0A845QNP5</accession>
<dbReference type="AlphaFoldDB" id="A0A845QNP5"/>
<evidence type="ECO:0000313" key="7">
    <source>
        <dbReference type="Proteomes" id="UP000446866"/>
    </source>
</evidence>
<keyword evidence="6" id="KW-0560">Oxidoreductase</keyword>
<dbReference type="PANTHER" id="PTHR13932">
    <property type="entry name" value="COPROPORPHYRINIGEN III OXIDASE"/>
    <property type="match status" value="1"/>
</dbReference>
<gene>
    <name evidence="6" type="primary">hemZ</name>
    <name evidence="6" type="ORF">D0435_11835</name>
</gene>
<sequence length="465" mass="53554">MLDKIKIQIFHFEKKYLLEEMIKIFLRPDQYVLVSEDYVQQDGETFLVFNKENFSDKNQIKRQIYDQLSSLTGVYPQWGILTGIRPVKLTGEIYEKVGSENAVLQILMSEYYLTEEKAKLLIEMYFHQQRTCGKAVPKSAGVYIGIPFCPTRCVYCSFASNQVADSEIARYFEALLKEIAYVGRRMQECGIMAETIYVGGGTPTTLSAEQLRILLQTIKQNFDLTALRELTVEAGRPDTITAEKLMVLKEAGVDRISINPQSMHEKTLERIGRNHKPEDIISAFEMAKKHRFNSINADLIAGLPDESEEDFARSLKEIIALAPDNITVHCLAVKRASRLVDIDKDFHYKQADLVSAQLSESRQILKDAGYIPYYLYRQKHMAGAFENTGYCKKDKDCIYNVRIMDEHQTIIALGAGGITKVYYPEENRLERVPNVTNYQEYIARIEEMLDRKEKNLFMEVEKWQS</sequence>
<dbReference type="InterPro" id="IPR013785">
    <property type="entry name" value="Aldolase_TIM"/>
</dbReference>
<evidence type="ECO:0000256" key="1">
    <source>
        <dbReference type="ARBA" id="ARBA00022691"/>
    </source>
</evidence>
<keyword evidence="7" id="KW-1185">Reference proteome</keyword>
<comment type="caution">
    <text evidence="6">The sequence shown here is derived from an EMBL/GenBank/DDBJ whole genome shotgun (WGS) entry which is preliminary data.</text>
</comment>
<dbReference type="NCBIfam" id="TIGR03994">
    <property type="entry name" value="rSAM_HemZ"/>
    <property type="match status" value="1"/>
</dbReference>
<dbReference type="SFLD" id="SFLDG01065">
    <property type="entry name" value="anaerobic_coproporphyrinogen-I"/>
    <property type="match status" value="1"/>
</dbReference>
<evidence type="ECO:0000256" key="2">
    <source>
        <dbReference type="ARBA" id="ARBA00022723"/>
    </source>
</evidence>
<evidence type="ECO:0000256" key="4">
    <source>
        <dbReference type="ARBA" id="ARBA00023014"/>
    </source>
</evidence>
<keyword evidence="2" id="KW-0479">Metal-binding</keyword>
<dbReference type="CDD" id="cd01335">
    <property type="entry name" value="Radical_SAM"/>
    <property type="match status" value="1"/>
</dbReference>
<dbReference type="SUPFAM" id="SSF102114">
    <property type="entry name" value="Radical SAM enzymes"/>
    <property type="match status" value="1"/>
</dbReference>
<dbReference type="SFLD" id="SFLDG01082">
    <property type="entry name" value="B12-binding_domain_containing"/>
    <property type="match status" value="1"/>
</dbReference>
<dbReference type="GO" id="GO:0046872">
    <property type="term" value="F:metal ion binding"/>
    <property type="evidence" value="ECO:0007669"/>
    <property type="project" value="UniProtKB-KW"/>
</dbReference>
<keyword evidence="4" id="KW-0411">Iron-sulfur</keyword>
<dbReference type="Gene3D" id="3.20.20.70">
    <property type="entry name" value="Aldolase class I"/>
    <property type="match status" value="1"/>
</dbReference>
<evidence type="ECO:0000256" key="3">
    <source>
        <dbReference type="ARBA" id="ARBA00023004"/>
    </source>
</evidence>
<evidence type="ECO:0000259" key="5">
    <source>
        <dbReference type="PROSITE" id="PS51918"/>
    </source>
</evidence>
<protein>
    <submittedName>
        <fullName evidence="6">Coproporphyrinogen dehydrogenase HemZ</fullName>
        <ecNumber evidence="6">1.3.98.3</ecNumber>
    </submittedName>
</protein>
<reference evidence="6 7" key="1">
    <citation type="submission" date="2018-08" db="EMBL/GenBank/DDBJ databases">
        <title>Murine metabolic-syndrome-specific gut microbial biobank.</title>
        <authorList>
            <person name="Liu C."/>
        </authorList>
    </citation>
    <scope>NUCLEOTIDE SEQUENCE [LARGE SCALE GENOMIC DNA]</scope>
    <source>
        <strain evidence="6 7">28</strain>
    </source>
</reference>
<dbReference type="GO" id="GO:0006779">
    <property type="term" value="P:porphyrin-containing compound biosynthetic process"/>
    <property type="evidence" value="ECO:0007669"/>
    <property type="project" value="TreeGrafter"/>
</dbReference>
<dbReference type="GO" id="GO:0005737">
    <property type="term" value="C:cytoplasm"/>
    <property type="evidence" value="ECO:0007669"/>
    <property type="project" value="TreeGrafter"/>
</dbReference>
<feature type="domain" description="Radical SAM core" evidence="5">
    <location>
        <begin position="134"/>
        <end position="365"/>
    </location>
</feature>
<name>A0A845QNP5_9FIRM</name>
<dbReference type="GO" id="GO:0051539">
    <property type="term" value="F:4 iron, 4 sulfur cluster binding"/>
    <property type="evidence" value="ECO:0007669"/>
    <property type="project" value="TreeGrafter"/>
</dbReference>
<dbReference type="PANTHER" id="PTHR13932:SF1">
    <property type="entry name" value="OXYGEN-INDEPENDENT COPROPORPHYRINOGEN-III OXIDASE-LIKE PROTEIN HEMZ"/>
    <property type="match status" value="1"/>
</dbReference>
<dbReference type="PROSITE" id="PS51918">
    <property type="entry name" value="RADICAL_SAM"/>
    <property type="match status" value="1"/>
</dbReference>
<dbReference type="SFLD" id="SFLDS00029">
    <property type="entry name" value="Radical_SAM"/>
    <property type="match status" value="1"/>
</dbReference>
<dbReference type="EC" id="1.3.98.3" evidence="6"/>
<dbReference type="EMBL" id="QXWK01000023">
    <property type="protein sequence ID" value="NBH62343.1"/>
    <property type="molecule type" value="Genomic_DNA"/>
</dbReference>
<dbReference type="InterPro" id="IPR058240">
    <property type="entry name" value="rSAM_sf"/>
</dbReference>
<organism evidence="6 7">
    <name type="scientific">Anaerotruncus colihominis</name>
    <dbReference type="NCBI Taxonomy" id="169435"/>
    <lineage>
        <taxon>Bacteria</taxon>
        <taxon>Bacillati</taxon>
        <taxon>Bacillota</taxon>
        <taxon>Clostridia</taxon>
        <taxon>Eubacteriales</taxon>
        <taxon>Oscillospiraceae</taxon>
        <taxon>Anaerotruncus</taxon>
    </lineage>
</organism>
<evidence type="ECO:0000313" key="6">
    <source>
        <dbReference type="EMBL" id="NBH62343.1"/>
    </source>
</evidence>
<dbReference type="GO" id="GO:0051989">
    <property type="term" value="F:coproporphyrinogen dehydrogenase activity"/>
    <property type="evidence" value="ECO:0007669"/>
    <property type="project" value="UniProtKB-EC"/>
</dbReference>
<dbReference type="InterPro" id="IPR006638">
    <property type="entry name" value="Elp3/MiaA/NifB-like_rSAM"/>
</dbReference>
<keyword evidence="1" id="KW-0949">S-adenosyl-L-methionine</keyword>
<dbReference type="SMART" id="SM00729">
    <property type="entry name" value="Elp3"/>
    <property type="match status" value="1"/>
</dbReference>
<dbReference type="InterPro" id="IPR023995">
    <property type="entry name" value="HemZ"/>
</dbReference>
<dbReference type="Pfam" id="PF04055">
    <property type="entry name" value="Radical_SAM"/>
    <property type="match status" value="1"/>
</dbReference>
<dbReference type="SFLD" id="SFLDF00310">
    <property type="entry name" value="oxygen-independent_coproporphy"/>
    <property type="match status" value="1"/>
</dbReference>
<dbReference type="InterPro" id="IPR007197">
    <property type="entry name" value="rSAM"/>
</dbReference>
<keyword evidence="3" id="KW-0408">Iron</keyword>
<proteinExistence type="predicted"/>
<dbReference type="Proteomes" id="UP000446866">
    <property type="component" value="Unassembled WGS sequence"/>
</dbReference>